<gene>
    <name evidence="2" type="ORF">GWO12_05990</name>
</gene>
<feature type="transmembrane region" description="Helical" evidence="1">
    <location>
        <begin position="165"/>
        <end position="186"/>
    </location>
</feature>
<reference evidence="2 3" key="1">
    <citation type="submission" date="2020-01" db="EMBL/GenBank/DDBJ databases">
        <title>Genomes assembled from Gulf of Kutch pelagic sediment metagenomes.</title>
        <authorList>
            <person name="Chandrashekar M."/>
            <person name="Mahajan M.S."/>
            <person name="Dave K.J."/>
            <person name="Vatsa P."/>
            <person name="Nathani N.M."/>
        </authorList>
    </citation>
    <scope>NUCLEOTIDE SEQUENCE [LARGE SCALE GENOMIC DNA]</scope>
    <source>
        <strain evidence="2">KS3-K002</strain>
    </source>
</reference>
<dbReference type="Proteomes" id="UP000702544">
    <property type="component" value="Unassembled WGS sequence"/>
</dbReference>
<feature type="transmembrane region" description="Helical" evidence="1">
    <location>
        <begin position="138"/>
        <end position="158"/>
    </location>
</feature>
<evidence type="ECO:0000256" key="1">
    <source>
        <dbReference type="SAM" id="Phobius"/>
    </source>
</evidence>
<organism evidence="2 3">
    <name type="scientific">Candidatus Kutchimonas denitrificans</name>
    <dbReference type="NCBI Taxonomy" id="3056748"/>
    <lineage>
        <taxon>Bacteria</taxon>
        <taxon>Pseudomonadati</taxon>
        <taxon>Gemmatimonadota</taxon>
        <taxon>Gemmatimonadia</taxon>
        <taxon>Candidatus Palauibacterales</taxon>
        <taxon>Candidatus Palauibacteraceae</taxon>
        <taxon>Candidatus Kutchimonas</taxon>
    </lineage>
</organism>
<feature type="transmembrane region" description="Helical" evidence="1">
    <location>
        <begin position="104"/>
        <end position="126"/>
    </location>
</feature>
<feature type="non-terminal residue" evidence="2">
    <location>
        <position position="209"/>
    </location>
</feature>
<sequence>MFRAIFYTQWKWTRLALLPCSVIAFALPILSVRHLGSGLTTFWAMEVLDRMRLFSVWYPALAAATGLIVAVSAWREDHRHGHVYALSLPVERWRFALLRYGSGALLLAGPILALWLGAAIASWAASVPPGLRAYPTALAVRFALALLVAYSIFFAISAGTTRTAAYVLGGLGAVAIVAILVFAAGVEIDLAGWLLERVMGRTGPLNLFT</sequence>
<feature type="transmembrane region" description="Helical" evidence="1">
    <location>
        <begin position="12"/>
        <end position="36"/>
    </location>
</feature>
<comment type="caution">
    <text evidence="2">The sequence shown here is derived from an EMBL/GenBank/DDBJ whole genome shotgun (WGS) entry which is preliminary data.</text>
</comment>
<evidence type="ECO:0000313" key="3">
    <source>
        <dbReference type="Proteomes" id="UP000702544"/>
    </source>
</evidence>
<feature type="transmembrane region" description="Helical" evidence="1">
    <location>
        <begin position="56"/>
        <end position="74"/>
    </location>
</feature>
<keyword evidence="1" id="KW-1133">Transmembrane helix</keyword>
<proteinExistence type="predicted"/>
<name>A0AAE4Z6S5_9BACT</name>
<protein>
    <submittedName>
        <fullName evidence="2">Uncharacterized protein</fullName>
    </submittedName>
</protein>
<accession>A0AAE4Z6S5</accession>
<evidence type="ECO:0000313" key="2">
    <source>
        <dbReference type="EMBL" id="NIR74648.1"/>
    </source>
</evidence>
<keyword evidence="1" id="KW-0472">Membrane</keyword>
<dbReference type="AlphaFoldDB" id="A0AAE4Z6S5"/>
<dbReference type="EMBL" id="JAACAK010000046">
    <property type="protein sequence ID" value="NIR74648.1"/>
    <property type="molecule type" value="Genomic_DNA"/>
</dbReference>
<keyword evidence="1" id="KW-0812">Transmembrane</keyword>